<reference evidence="2 3" key="1">
    <citation type="journal article" date="2015" name="Genome Announc.">
        <title>Complete genome sequences for 35 biothreat assay-relevant bacillus species.</title>
        <authorList>
            <person name="Johnson S.L."/>
            <person name="Daligault H.E."/>
            <person name="Davenport K.W."/>
            <person name="Jaissle J."/>
            <person name="Frey K.G."/>
            <person name="Ladner J.T."/>
            <person name="Broomall S.M."/>
            <person name="Bishop-Lilly K.A."/>
            <person name="Bruce D.C."/>
            <person name="Gibbons H.S."/>
            <person name="Coyne S.R."/>
            <person name="Lo C.C."/>
            <person name="Meincke L."/>
            <person name="Munk A.C."/>
            <person name="Koroleva G.I."/>
            <person name="Rosenzweig C.N."/>
            <person name="Palacios G.F."/>
            <person name="Redden C.L."/>
            <person name="Minogue T.D."/>
            <person name="Chain P.S."/>
        </authorList>
    </citation>
    <scope>NUCLEOTIDE SEQUENCE [LARGE SCALE GENOMIC DNA]</scope>
    <source>
        <strain evidence="3">ATCC 14581 / DSM 32 / JCM 2506 / NBRC 15308 / NCIMB 9376 / NCTC 10342 / NRRL B-14308 / VKM B-512</strain>
    </source>
</reference>
<dbReference type="RefSeq" id="WP_034649475.1">
    <property type="nucleotide sequence ID" value="NZ_BCVB01000001.1"/>
</dbReference>
<dbReference type="Gene3D" id="3.40.50.720">
    <property type="entry name" value="NAD(P)-binding Rossmann-like Domain"/>
    <property type="match status" value="1"/>
</dbReference>
<feature type="domain" description="NAD(P)-binding" evidence="1">
    <location>
        <begin position="7"/>
        <end position="194"/>
    </location>
</feature>
<dbReference type="InterPro" id="IPR051606">
    <property type="entry name" value="Polyketide_Oxido-like"/>
</dbReference>
<evidence type="ECO:0000313" key="2">
    <source>
        <dbReference type="EMBL" id="AJI24728.1"/>
    </source>
</evidence>
<dbReference type="KEGG" id="bmeg:BG04_874"/>
<dbReference type="PANTHER" id="PTHR43355">
    <property type="entry name" value="FLAVIN REDUCTASE (NADPH)"/>
    <property type="match status" value="1"/>
</dbReference>
<dbReference type="InterPro" id="IPR016040">
    <property type="entry name" value="NAD(P)-bd_dom"/>
</dbReference>
<evidence type="ECO:0000259" key="1">
    <source>
        <dbReference type="Pfam" id="PF13460"/>
    </source>
</evidence>
<organism evidence="2 3">
    <name type="scientific">Priestia megaterium (strain ATCC 14581 / DSM 32 / CCUG 1817 / JCM 2506 / NBRC 15308 / NCIMB 9376 / NCTC 10342 / NRRL B-14308 / VKM B-512 / Ford 19)</name>
    <name type="common">Bacillus megaterium</name>
    <dbReference type="NCBI Taxonomy" id="1348623"/>
    <lineage>
        <taxon>Bacteria</taxon>
        <taxon>Bacillati</taxon>
        <taxon>Bacillota</taxon>
        <taxon>Bacilli</taxon>
        <taxon>Bacillales</taxon>
        <taxon>Bacillaceae</taxon>
        <taxon>Priestia</taxon>
    </lineage>
</organism>
<dbReference type="CDD" id="cd05244">
    <property type="entry name" value="BVR-B_like_SDR_a"/>
    <property type="match status" value="1"/>
</dbReference>
<evidence type="ECO:0000313" key="3">
    <source>
        <dbReference type="Proteomes" id="UP000031829"/>
    </source>
</evidence>
<dbReference type="Proteomes" id="UP000031829">
    <property type="component" value="Chromosome"/>
</dbReference>
<dbReference type="GeneID" id="93644357"/>
<dbReference type="GO" id="GO:0016646">
    <property type="term" value="F:oxidoreductase activity, acting on the CH-NH group of donors, NAD or NADP as acceptor"/>
    <property type="evidence" value="ECO:0007669"/>
    <property type="project" value="TreeGrafter"/>
</dbReference>
<dbReference type="SUPFAM" id="SSF51735">
    <property type="entry name" value="NAD(P)-binding Rossmann-fold domains"/>
    <property type="match status" value="1"/>
</dbReference>
<dbReference type="PANTHER" id="PTHR43355:SF2">
    <property type="entry name" value="FLAVIN REDUCTASE (NADPH)"/>
    <property type="match status" value="1"/>
</dbReference>
<dbReference type="InterPro" id="IPR036291">
    <property type="entry name" value="NAD(P)-bd_dom_sf"/>
</dbReference>
<accession>A0A0B6AVL0</accession>
<dbReference type="Pfam" id="PF13460">
    <property type="entry name" value="NAD_binding_10"/>
    <property type="match status" value="1"/>
</dbReference>
<dbReference type="HOGENOM" id="CLU_025711_3_2_9"/>
<name>A0A0B6AVL0_PRIM2</name>
<protein>
    <submittedName>
        <fullName evidence="2">Dihydrodipicolinate reductase, family protein</fullName>
    </submittedName>
</protein>
<proteinExistence type="predicted"/>
<dbReference type="AlphaFoldDB" id="A0A0B6AVL0"/>
<dbReference type="EMBL" id="CP009920">
    <property type="protein sequence ID" value="AJI24728.1"/>
    <property type="molecule type" value="Genomic_DNA"/>
</dbReference>
<gene>
    <name evidence="2" type="ORF">BG04_874</name>
</gene>
<sequence>MKIGVVGATGKAGSFIVKEALNRGHDVTAIVRNASKVEEKDVRTMEKDIFDITANDIEGFDAVVNAFGAPEGKEHLHVEAGQSLIHVFKQAPDVRLLVVGGAGSLFVDEEKTTRLADTPDFPKEYKATADNQAQNLKDLESTSDINWTFISPAAFFNPSGKRTDAYKTGKDHVILNSEGNSHVSYADYAIAVIDEIERGEHINERFTVVSDAR</sequence>